<gene>
    <name evidence="1" type="ORF">MRATA1EN1_LOCUS8773</name>
</gene>
<dbReference type="EMBL" id="OX459955">
    <property type="protein sequence ID" value="CAI9159811.1"/>
    <property type="molecule type" value="Genomic_DNA"/>
</dbReference>
<evidence type="ECO:0000313" key="2">
    <source>
        <dbReference type="Proteomes" id="UP001176941"/>
    </source>
</evidence>
<dbReference type="Proteomes" id="UP001176941">
    <property type="component" value="Chromosome 19"/>
</dbReference>
<evidence type="ECO:0000313" key="1">
    <source>
        <dbReference type="EMBL" id="CAI9159811.1"/>
    </source>
</evidence>
<sequence>MFPELAKSKRQEGGSRPLKRSDGILLLCGCVAFPAFLLPLPTCLPTAFITVLPVGLPHPKSGFAEVQECSYGENVKEIVQQEPLLGLGEGRQSVGILGCVLKAEKGPVLEDKHQPVTSGSITRQGRPR</sequence>
<accession>A0ABN8YIW6</accession>
<proteinExistence type="predicted"/>
<protein>
    <submittedName>
        <fullName evidence="1">Uncharacterized protein</fullName>
    </submittedName>
</protein>
<name>A0ABN8YIW6_RANTA</name>
<keyword evidence="2" id="KW-1185">Reference proteome</keyword>
<reference evidence="1" key="1">
    <citation type="submission" date="2023-04" db="EMBL/GenBank/DDBJ databases">
        <authorList>
            <consortium name="ELIXIR-Norway"/>
        </authorList>
    </citation>
    <scope>NUCLEOTIDE SEQUENCE [LARGE SCALE GENOMIC DNA]</scope>
</reference>
<organism evidence="1 2">
    <name type="scientific">Rangifer tarandus platyrhynchus</name>
    <name type="common">Svalbard reindeer</name>
    <dbReference type="NCBI Taxonomy" id="3082113"/>
    <lineage>
        <taxon>Eukaryota</taxon>
        <taxon>Metazoa</taxon>
        <taxon>Chordata</taxon>
        <taxon>Craniata</taxon>
        <taxon>Vertebrata</taxon>
        <taxon>Euteleostomi</taxon>
        <taxon>Mammalia</taxon>
        <taxon>Eutheria</taxon>
        <taxon>Laurasiatheria</taxon>
        <taxon>Artiodactyla</taxon>
        <taxon>Ruminantia</taxon>
        <taxon>Pecora</taxon>
        <taxon>Cervidae</taxon>
        <taxon>Odocoileinae</taxon>
        <taxon>Rangifer</taxon>
    </lineage>
</organism>